<name>A0A9D4Y049_PEA</name>
<dbReference type="Proteomes" id="UP001058974">
    <property type="component" value="Chromosome 3"/>
</dbReference>
<reference evidence="1 2" key="1">
    <citation type="journal article" date="2022" name="Nat. Genet.">
        <title>Improved pea reference genome and pan-genome highlight genomic features and evolutionary characteristics.</title>
        <authorList>
            <person name="Yang T."/>
            <person name="Liu R."/>
            <person name="Luo Y."/>
            <person name="Hu S."/>
            <person name="Wang D."/>
            <person name="Wang C."/>
            <person name="Pandey M.K."/>
            <person name="Ge S."/>
            <person name="Xu Q."/>
            <person name="Li N."/>
            <person name="Li G."/>
            <person name="Huang Y."/>
            <person name="Saxena R.K."/>
            <person name="Ji Y."/>
            <person name="Li M."/>
            <person name="Yan X."/>
            <person name="He Y."/>
            <person name="Liu Y."/>
            <person name="Wang X."/>
            <person name="Xiang C."/>
            <person name="Varshney R.K."/>
            <person name="Ding H."/>
            <person name="Gao S."/>
            <person name="Zong X."/>
        </authorList>
    </citation>
    <scope>NUCLEOTIDE SEQUENCE [LARGE SCALE GENOMIC DNA]</scope>
    <source>
        <strain evidence="1 2">cv. Zhongwan 6</strain>
    </source>
</reference>
<comment type="caution">
    <text evidence="1">The sequence shown here is derived from an EMBL/GenBank/DDBJ whole genome shotgun (WGS) entry which is preliminary data.</text>
</comment>
<dbReference type="Gramene" id="Psat03G0470900-T1">
    <property type="protein sequence ID" value="KAI5430232.1"/>
    <property type="gene ID" value="KIW84_034709"/>
</dbReference>
<accession>A0A9D4Y049</accession>
<sequence length="100" mass="12045">MALRQKLLNFIQNVMCLVFWFVKKVKISDRVKEEVELFVASYPYFNEMLVVEELYREVVLNTDQKQIIVNGELDRIRSESYPGPWKILRRMGIEFLMQKL</sequence>
<gene>
    <name evidence="1" type="ORF">KIW84_034709</name>
</gene>
<protein>
    <submittedName>
        <fullName evidence="1">Uncharacterized protein</fullName>
    </submittedName>
</protein>
<evidence type="ECO:0000313" key="1">
    <source>
        <dbReference type="EMBL" id="KAI5430232.1"/>
    </source>
</evidence>
<proteinExistence type="predicted"/>
<organism evidence="1 2">
    <name type="scientific">Pisum sativum</name>
    <name type="common">Garden pea</name>
    <name type="synonym">Lathyrus oleraceus</name>
    <dbReference type="NCBI Taxonomy" id="3888"/>
    <lineage>
        <taxon>Eukaryota</taxon>
        <taxon>Viridiplantae</taxon>
        <taxon>Streptophyta</taxon>
        <taxon>Embryophyta</taxon>
        <taxon>Tracheophyta</taxon>
        <taxon>Spermatophyta</taxon>
        <taxon>Magnoliopsida</taxon>
        <taxon>eudicotyledons</taxon>
        <taxon>Gunneridae</taxon>
        <taxon>Pentapetalae</taxon>
        <taxon>rosids</taxon>
        <taxon>fabids</taxon>
        <taxon>Fabales</taxon>
        <taxon>Fabaceae</taxon>
        <taxon>Papilionoideae</taxon>
        <taxon>50 kb inversion clade</taxon>
        <taxon>NPAAA clade</taxon>
        <taxon>Hologalegina</taxon>
        <taxon>IRL clade</taxon>
        <taxon>Fabeae</taxon>
        <taxon>Lathyrus</taxon>
    </lineage>
</organism>
<dbReference type="AlphaFoldDB" id="A0A9D4Y049"/>
<keyword evidence="2" id="KW-1185">Reference proteome</keyword>
<dbReference type="EMBL" id="JAMSHJ010000003">
    <property type="protein sequence ID" value="KAI5430232.1"/>
    <property type="molecule type" value="Genomic_DNA"/>
</dbReference>
<evidence type="ECO:0000313" key="2">
    <source>
        <dbReference type="Proteomes" id="UP001058974"/>
    </source>
</evidence>